<protein>
    <submittedName>
        <fullName evidence="2">Uncharacterized protein</fullName>
    </submittedName>
</protein>
<evidence type="ECO:0000256" key="1">
    <source>
        <dbReference type="SAM" id="Phobius"/>
    </source>
</evidence>
<keyword evidence="1" id="KW-0472">Membrane</keyword>
<evidence type="ECO:0000313" key="3">
    <source>
        <dbReference type="Proteomes" id="UP000553632"/>
    </source>
</evidence>
<reference evidence="2 3" key="1">
    <citation type="submission" date="2020-04" db="EMBL/GenBank/DDBJ databases">
        <title>Perkinsus olseni comparative genomics.</title>
        <authorList>
            <person name="Bogema D.R."/>
        </authorList>
    </citation>
    <scope>NUCLEOTIDE SEQUENCE [LARGE SCALE GENOMIC DNA]</scope>
    <source>
        <strain evidence="2 3">ATCC PRA-207</strain>
    </source>
</reference>
<keyword evidence="1" id="KW-1133">Transmembrane helix</keyword>
<evidence type="ECO:0000313" key="2">
    <source>
        <dbReference type="EMBL" id="KAF4724548.1"/>
    </source>
</evidence>
<dbReference type="EMBL" id="JABANO010022824">
    <property type="protein sequence ID" value="KAF4724548.1"/>
    <property type="molecule type" value="Genomic_DNA"/>
</dbReference>
<proteinExistence type="predicted"/>
<feature type="non-terminal residue" evidence="2">
    <location>
        <position position="1"/>
    </location>
</feature>
<organism evidence="2 3">
    <name type="scientific">Perkinsus olseni</name>
    <name type="common">Perkinsus atlanticus</name>
    <dbReference type="NCBI Taxonomy" id="32597"/>
    <lineage>
        <taxon>Eukaryota</taxon>
        <taxon>Sar</taxon>
        <taxon>Alveolata</taxon>
        <taxon>Perkinsozoa</taxon>
        <taxon>Perkinsea</taxon>
        <taxon>Perkinsida</taxon>
        <taxon>Perkinsidae</taxon>
        <taxon>Perkinsus</taxon>
    </lineage>
</organism>
<feature type="transmembrane region" description="Helical" evidence="1">
    <location>
        <begin position="149"/>
        <end position="167"/>
    </location>
</feature>
<keyword evidence="3" id="KW-1185">Reference proteome</keyword>
<feature type="transmembrane region" description="Helical" evidence="1">
    <location>
        <begin position="74"/>
        <end position="95"/>
    </location>
</feature>
<name>A0A7J6RUV1_PEROL</name>
<feature type="transmembrane region" description="Helical" evidence="1">
    <location>
        <begin position="101"/>
        <end position="118"/>
    </location>
</feature>
<comment type="caution">
    <text evidence="2">The sequence shown here is derived from an EMBL/GenBank/DDBJ whole genome shotgun (WGS) entry which is preliminary data.</text>
</comment>
<gene>
    <name evidence="2" type="ORF">FOZ63_010102</name>
</gene>
<dbReference type="AlphaFoldDB" id="A0A7J6RUV1"/>
<keyword evidence="1" id="KW-0812">Transmembrane</keyword>
<dbReference type="Proteomes" id="UP000553632">
    <property type="component" value="Unassembled WGS sequence"/>
</dbReference>
<accession>A0A7J6RUV1</accession>
<sequence>MNDGMCGLSEEAQCLDPWGESTRIGRLAWGGNPVIVLGRPVSGDRLQLSSTTTQPQGSLPTLVSIDRAVIYGRLLRYVSNIQMLCVLDMLTSLLWLFIYQYRFIALHGILPLLGIIGARLRNRKLLLAFSFYLTAAVALHLGFAISYNIWPLAFWIATYIYLMYLTYKLLRL</sequence>
<feature type="transmembrane region" description="Helical" evidence="1">
    <location>
        <begin position="125"/>
        <end position="143"/>
    </location>
</feature>